<dbReference type="SUPFAM" id="SSF49879">
    <property type="entry name" value="SMAD/FHA domain"/>
    <property type="match status" value="2"/>
</dbReference>
<name>A0A2N5Y022_9GAMM</name>
<dbReference type="OrthoDB" id="9815482at2"/>
<dbReference type="RefSeq" id="WP_101522034.1">
    <property type="nucleotide sequence ID" value="NZ_PKLZ01000010.1"/>
</dbReference>
<reference evidence="4" key="1">
    <citation type="submission" date="2017-11" db="EMBL/GenBank/DDBJ databases">
        <title>The draft genome sequence of Chromatocurvus sp. F02.</title>
        <authorList>
            <person name="Du Z.-J."/>
            <person name="Chang Y.-Q."/>
        </authorList>
    </citation>
    <scope>NUCLEOTIDE SEQUENCE [LARGE SCALE GENOMIC DNA]</scope>
    <source>
        <strain evidence="4">F02</strain>
    </source>
</reference>
<dbReference type="AlphaFoldDB" id="A0A2N5Y022"/>
<dbReference type="CDD" id="cd00060">
    <property type="entry name" value="FHA"/>
    <property type="match status" value="2"/>
</dbReference>
<keyword evidence="1" id="KW-0812">Transmembrane</keyword>
<dbReference type="PROSITE" id="PS50006">
    <property type="entry name" value="FHA_DOMAIN"/>
    <property type="match status" value="2"/>
</dbReference>
<organism evidence="3 4">
    <name type="scientific">Kineobactrum sediminis</name>
    <dbReference type="NCBI Taxonomy" id="1905677"/>
    <lineage>
        <taxon>Bacteria</taxon>
        <taxon>Pseudomonadati</taxon>
        <taxon>Pseudomonadota</taxon>
        <taxon>Gammaproteobacteria</taxon>
        <taxon>Cellvibrionales</taxon>
        <taxon>Halieaceae</taxon>
        <taxon>Kineobactrum</taxon>
    </lineage>
</organism>
<dbReference type="EMBL" id="PKLZ01000010">
    <property type="protein sequence ID" value="PLW81751.1"/>
    <property type="molecule type" value="Genomic_DNA"/>
</dbReference>
<accession>A0A2N5Y022</accession>
<keyword evidence="4" id="KW-1185">Reference proteome</keyword>
<dbReference type="InterPro" id="IPR050923">
    <property type="entry name" value="Cell_Proc_Reg/RNA_Proc"/>
</dbReference>
<gene>
    <name evidence="3" type="ORF">CWI75_13430</name>
</gene>
<evidence type="ECO:0000313" key="3">
    <source>
        <dbReference type="EMBL" id="PLW81751.1"/>
    </source>
</evidence>
<dbReference type="InterPro" id="IPR000253">
    <property type="entry name" value="FHA_dom"/>
</dbReference>
<keyword evidence="1" id="KW-0472">Membrane</keyword>
<dbReference type="SMART" id="SM00240">
    <property type="entry name" value="FHA"/>
    <property type="match status" value="2"/>
</dbReference>
<feature type="domain" description="FHA" evidence="2">
    <location>
        <begin position="205"/>
        <end position="254"/>
    </location>
</feature>
<evidence type="ECO:0000259" key="2">
    <source>
        <dbReference type="PROSITE" id="PS50006"/>
    </source>
</evidence>
<dbReference type="Proteomes" id="UP000234845">
    <property type="component" value="Unassembled WGS sequence"/>
</dbReference>
<dbReference type="InterPro" id="IPR008984">
    <property type="entry name" value="SMAD_FHA_dom_sf"/>
</dbReference>
<evidence type="ECO:0000256" key="1">
    <source>
        <dbReference type="SAM" id="Phobius"/>
    </source>
</evidence>
<evidence type="ECO:0000313" key="4">
    <source>
        <dbReference type="Proteomes" id="UP000234845"/>
    </source>
</evidence>
<keyword evidence="1" id="KW-1133">Transmembrane helix</keyword>
<feature type="transmembrane region" description="Helical" evidence="1">
    <location>
        <begin position="309"/>
        <end position="327"/>
    </location>
</feature>
<sequence>MTAEFGARLMAQDGTEYVLQGEMRVGRTGDCDITLDDSRVSRNHALLRIENERAILEDMGSANGTLVNGLRLVGTVELSDGDDIQFDKYAFKVAISRPVADADDDATVFAPLGDDATEVAPMAVAEPEAVPQPAAAPASTDLPGSWVDSGTGEHTQFLSMESQEEAAVTDLPRASDHPHLMVIRDGVGADVFELEPGGGEEPDVWEVGREDSCEIMLSEPSVSARHAQLVHQGGRWRLVNLVSANGIFVNGDKRLTAYLADGDQIRLGNENLVFRTSIDAPAASSPASGSGGTQPGGSVALMASSKARLVAAGALALVVLAGIAWLVL</sequence>
<dbReference type="PANTHER" id="PTHR23308">
    <property type="entry name" value="NUCLEAR INHIBITOR OF PROTEIN PHOSPHATASE-1"/>
    <property type="match status" value="1"/>
</dbReference>
<dbReference type="Gene3D" id="2.60.200.20">
    <property type="match status" value="2"/>
</dbReference>
<dbReference type="Pfam" id="PF00498">
    <property type="entry name" value="FHA"/>
    <property type="match status" value="2"/>
</dbReference>
<feature type="domain" description="FHA" evidence="2">
    <location>
        <begin position="23"/>
        <end position="72"/>
    </location>
</feature>
<comment type="caution">
    <text evidence="3">The sequence shown here is derived from an EMBL/GenBank/DDBJ whole genome shotgun (WGS) entry which is preliminary data.</text>
</comment>
<proteinExistence type="predicted"/>
<protein>
    <recommendedName>
        <fullName evidence="2">FHA domain-containing protein</fullName>
    </recommendedName>
</protein>